<reference evidence="2" key="1">
    <citation type="journal article" date="2019" name="Int. J. Syst. Evol. Microbiol.">
        <title>The Global Catalogue of Microorganisms (GCM) 10K type strain sequencing project: providing services to taxonomists for standard genome sequencing and annotation.</title>
        <authorList>
            <consortium name="The Broad Institute Genomics Platform"/>
            <consortium name="The Broad Institute Genome Sequencing Center for Infectious Disease"/>
            <person name="Wu L."/>
            <person name="Ma J."/>
        </authorList>
    </citation>
    <scope>NUCLEOTIDE SEQUENCE [LARGE SCALE GENOMIC DNA]</scope>
    <source>
        <strain evidence="2">JCM 4416</strain>
    </source>
</reference>
<protein>
    <submittedName>
        <fullName evidence="1">Uncharacterized protein</fullName>
    </submittedName>
</protein>
<dbReference type="EMBL" id="BMTX01000015">
    <property type="protein sequence ID" value="GGS60431.1"/>
    <property type="molecule type" value="Genomic_DNA"/>
</dbReference>
<comment type="caution">
    <text evidence="1">The sequence shown here is derived from an EMBL/GenBank/DDBJ whole genome shotgun (WGS) entry which is preliminary data.</text>
</comment>
<accession>A0ABQ2TCN3</accession>
<evidence type="ECO:0000313" key="1">
    <source>
        <dbReference type="EMBL" id="GGS60431.1"/>
    </source>
</evidence>
<dbReference type="Proteomes" id="UP000597853">
    <property type="component" value="Unassembled WGS sequence"/>
</dbReference>
<sequence length="171" mass="18503">MDIRAVGTRRRSRSRHANRALIGIVDSGDVDGAVLRREHLSLVTGDVHRYGCVLQRSIAEGRRWITRTVEGENGQVRLRRPARSPAPCILPAHVEGTRLRLPGGFGRQAQPCAGDCVGDEPELGQLLPDHRPFVCLQYVPVGAEPGRPAARVTVRAAVIPGLGKSQKSGLT</sequence>
<evidence type="ECO:0000313" key="2">
    <source>
        <dbReference type="Proteomes" id="UP000597853"/>
    </source>
</evidence>
<proteinExistence type="predicted"/>
<keyword evidence="2" id="KW-1185">Reference proteome</keyword>
<organism evidence="1 2">
    <name type="scientific">Streptomyces pseudogriseolus</name>
    <name type="common">Streptomyces gancidicus</name>
    <name type="synonym">Streptomyces rubiginosus</name>
    <dbReference type="NCBI Taxonomy" id="36817"/>
    <lineage>
        <taxon>Bacteria</taxon>
        <taxon>Bacillati</taxon>
        <taxon>Actinomycetota</taxon>
        <taxon>Actinomycetes</taxon>
        <taxon>Kitasatosporales</taxon>
        <taxon>Streptomycetaceae</taxon>
        <taxon>Streptomyces</taxon>
        <taxon>Streptomyces pseudogriseolus group</taxon>
    </lineage>
</organism>
<name>A0ABQ2TCN3_STREZ</name>
<gene>
    <name evidence="1" type="ORF">GCM10010285_44680</name>
</gene>